<proteinExistence type="predicted"/>
<keyword evidence="2" id="KW-0732">Signal</keyword>
<evidence type="ECO:0000313" key="4">
    <source>
        <dbReference type="Proteomes" id="UP001221898"/>
    </source>
</evidence>
<keyword evidence="4" id="KW-1185">Reference proteome</keyword>
<accession>A0AAD7X062</accession>
<protein>
    <submittedName>
        <fullName evidence="3">Uncharacterized protein</fullName>
    </submittedName>
</protein>
<feature type="region of interest" description="Disordered" evidence="1">
    <location>
        <begin position="25"/>
        <end position="44"/>
    </location>
</feature>
<dbReference type="EMBL" id="JAINUG010000009">
    <property type="protein sequence ID" value="KAJ8415455.1"/>
    <property type="molecule type" value="Genomic_DNA"/>
</dbReference>
<feature type="signal peptide" evidence="2">
    <location>
        <begin position="1"/>
        <end position="28"/>
    </location>
</feature>
<comment type="caution">
    <text evidence="3">The sequence shown here is derived from an EMBL/GenBank/DDBJ whole genome shotgun (WGS) entry which is preliminary data.</text>
</comment>
<sequence length="79" mass="8403">MLFGGGQKKVKVITAITLLLLPLSGGTSHSHGQGQSERTGERSVLPSAHWRHGLRYARSFTADAFMVLAAVGSCLLLDP</sequence>
<organism evidence="3 4">
    <name type="scientific">Aldrovandia affinis</name>
    <dbReference type="NCBI Taxonomy" id="143900"/>
    <lineage>
        <taxon>Eukaryota</taxon>
        <taxon>Metazoa</taxon>
        <taxon>Chordata</taxon>
        <taxon>Craniata</taxon>
        <taxon>Vertebrata</taxon>
        <taxon>Euteleostomi</taxon>
        <taxon>Actinopterygii</taxon>
        <taxon>Neopterygii</taxon>
        <taxon>Teleostei</taxon>
        <taxon>Notacanthiformes</taxon>
        <taxon>Halosauridae</taxon>
        <taxon>Aldrovandia</taxon>
    </lineage>
</organism>
<name>A0AAD7X062_9TELE</name>
<gene>
    <name evidence="3" type="ORF">AAFF_G00424350</name>
</gene>
<dbReference type="AlphaFoldDB" id="A0AAD7X062"/>
<evidence type="ECO:0000256" key="2">
    <source>
        <dbReference type="SAM" id="SignalP"/>
    </source>
</evidence>
<evidence type="ECO:0000313" key="3">
    <source>
        <dbReference type="EMBL" id="KAJ8415455.1"/>
    </source>
</evidence>
<reference evidence="3" key="1">
    <citation type="journal article" date="2023" name="Science">
        <title>Genome structures resolve the early diversification of teleost fishes.</title>
        <authorList>
            <person name="Parey E."/>
            <person name="Louis A."/>
            <person name="Montfort J."/>
            <person name="Bouchez O."/>
            <person name="Roques C."/>
            <person name="Iampietro C."/>
            <person name="Lluch J."/>
            <person name="Castinel A."/>
            <person name="Donnadieu C."/>
            <person name="Desvignes T."/>
            <person name="Floi Bucao C."/>
            <person name="Jouanno E."/>
            <person name="Wen M."/>
            <person name="Mejri S."/>
            <person name="Dirks R."/>
            <person name="Jansen H."/>
            <person name="Henkel C."/>
            <person name="Chen W.J."/>
            <person name="Zahm M."/>
            <person name="Cabau C."/>
            <person name="Klopp C."/>
            <person name="Thompson A.W."/>
            <person name="Robinson-Rechavi M."/>
            <person name="Braasch I."/>
            <person name="Lecointre G."/>
            <person name="Bobe J."/>
            <person name="Postlethwait J.H."/>
            <person name="Berthelot C."/>
            <person name="Roest Crollius H."/>
            <person name="Guiguen Y."/>
        </authorList>
    </citation>
    <scope>NUCLEOTIDE SEQUENCE</scope>
    <source>
        <strain evidence="3">NC1722</strain>
    </source>
</reference>
<dbReference type="Proteomes" id="UP001221898">
    <property type="component" value="Unassembled WGS sequence"/>
</dbReference>
<feature type="chain" id="PRO_5042073838" evidence="2">
    <location>
        <begin position="29"/>
        <end position="79"/>
    </location>
</feature>
<feature type="compositionally biased region" description="Low complexity" evidence="1">
    <location>
        <begin position="25"/>
        <end position="36"/>
    </location>
</feature>
<evidence type="ECO:0000256" key="1">
    <source>
        <dbReference type="SAM" id="MobiDB-lite"/>
    </source>
</evidence>